<gene>
    <name evidence="4" type="ORF">GCM10025791_14460</name>
</gene>
<dbReference type="AlphaFoldDB" id="A0AAV3U0R1"/>
<feature type="modified residue" description="4-aspartylphosphate" evidence="1">
    <location>
        <position position="56"/>
    </location>
</feature>
<dbReference type="InterPro" id="IPR013976">
    <property type="entry name" value="HDOD"/>
</dbReference>
<evidence type="ECO:0000313" key="5">
    <source>
        <dbReference type="Proteomes" id="UP001409585"/>
    </source>
</evidence>
<evidence type="ECO:0000313" key="4">
    <source>
        <dbReference type="EMBL" id="GAA4937814.1"/>
    </source>
</evidence>
<dbReference type="SUPFAM" id="SSF52172">
    <property type="entry name" value="CheY-like"/>
    <property type="match status" value="1"/>
</dbReference>
<dbReference type="PANTHER" id="PTHR33525:SF6">
    <property type="entry name" value="HDOD DOMAIN-CONTAINING PROTEIN"/>
    <property type="match status" value="1"/>
</dbReference>
<dbReference type="InterPro" id="IPR052340">
    <property type="entry name" value="RNase_Y/CdgJ"/>
</dbReference>
<dbReference type="PANTHER" id="PTHR33525">
    <property type="match status" value="1"/>
</dbReference>
<dbReference type="Proteomes" id="UP001409585">
    <property type="component" value="Unassembled WGS sequence"/>
</dbReference>
<dbReference type="InterPro" id="IPR001789">
    <property type="entry name" value="Sig_transdc_resp-reg_receiver"/>
</dbReference>
<dbReference type="EMBL" id="BAABLX010000009">
    <property type="protein sequence ID" value="GAA4937814.1"/>
    <property type="molecule type" value="Genomic_DNA"/>
</dbReference>
<evidence type="ECO:0000256" key="1">
    <source>
        <dbReference type="PROSITE-ProRule" id="PRU00169"/>
    </source>
</evidence>
<dbReference type="SMART" id="SM00448">
    <property type="entry name" value="REC"/>
    <property type="match status" value="1"/>
</dbReference>
<evidence type="ECO:0000259" key="3">
    <source>
        <dbReference type="PROSITE" id="PS51833"/>
    </source>
</evidence>
<keyword evidence="1" id="KW-0597">Phosphoprotein</keyword>
<protein>
    <submittedName>
        <fullName evidence="4">Response regulator</fullName>
    </submittedName>
</protein>
<dbReference type="InterPro" id="IPR014626">
    <property type="entry name" value="Sig_transdc_resp-reg_put"/>
</dbReference>
<sequence length="383" mass="42223">MQRPVLAFVDDEKNVIDGLRRLLRGYRKEWDMRFYTSADEALADMEGSHFDVVVSDMRMPGINGGQFLKAVQAQSPDTFRIALSGYADSELTLASIHAIHQFINKPASADTIAKALQRALFTCSWLSNQTLKDELGAIENLPALPSVYNELMADIQSENSTANSLAVIIERDLALTTEILRIVSSSFFGLVTHVASTSHAVSLLGPEVIKNIALVSSVIKSLPCDDRNIDRLANISTRAHSSGVLAKKLIRALDATVKDQDHAHLAAMLSQLGELVLLQYRNPPSNDVDTPLVGAYLLSVWNLPFAIIEAVRWHQNPGISEFKADTVLATVHAAWAFHQCMEDHGRICPDYPLLDTEYIQSSFGSEVLETWLAEANDFFTSEG</sequence>
<dbReference type="PROSITE" id="PS50110">
    <property type="entry name" value="RESPONSE_REGULATORY"/>
    <property type="match status" value="1"/>
</dbReference>
<dbReference type="PROSITE" id="PS51833">
    <property type="entry name" value="HDOD"/>
    <property type="match status" value="1"/>
</dbReference>
<dbReference type="InterPro" id="IPR011006">
    <property type="entry name" value="CheY-like_superfamily"/>
</dbReference>
<dbReference type="RefSeq" id="WP_345419368.1">
    <property type="nucleotide sequence ID" value="NZ_AP031496.1"/>
</dbReference>
<dbReference type="Gene3D" id="3.40.50.2300">
    <property type="match status" value="1"/>
</dbReference>
<feature type="domain" description="Response regulatory" evidence="2">
    <location>
        <begin position="5"/>
        <end position="120"/>
    </location>
</feature>
<name>A0AAV3U0R1_9ALTE</name>
<dbReference type="GO" id="GO:0000160">
    <property type="term" value="P:phosphorelay signal transduction system"/>
    <property type="evidence" value="ECO:0007669"/>
    <property type="project" value="InterPro"/>
</dbReference>
<keyword evidence="5" id="KW-1185">Reference proteome</keyword>
<proteinExistence type="predicted"/>
<dbReference type="PIRSF" id="PIRSF036883">
    <property type="entry name" value="RR_HD-GYP_mod"/>
    <property type="match status" value="1"/>
</dbReference>
<dbReference type="Pfam" id="PF08668">
    <property type="entry name" value="HDOD"/>
    <property type="match status" value="1"/>
</dbReference>
<dbReference type="SUPFAM" id="SSF109604">
    <property type="entry name" value="HD-domain/PDEase-like"/>
    <property type="match status" value="1"/>
</dbReference>
<reference evidence="5" key="1">
    <citation type="journal article" date="2019" name="Int. J. Syst. Evol. Microbiol.">
        <title>The Global Catalogue of Microorganisms (GCM) 10K type strain sequencing project: providing services to taxonomists for standard genome sequencing and annotation.</title>
        <authorList>
            <consortium name="The Broad Institute Genomics Platform"/>
            <consortium name="The Broad Institute Genome Sequencing Center for Infectious Disease"/>
            <person name="Wu L."/>
            <person name="Ma J."/>
        </authorList>
    </citation>
    <scope>NUCLEOTIDE SEQUENCE [LARGE SCALE GENOMIC DNA]</scope>
    <source>
        <strain evidence="5">JCM 19134</strain>
    </source>
</reference>
<feature type="domain" description="HDOD" evidence="3">
    <location>
        <begin position="141"/>
        <end position="317"/>
    </location>
</feature>
<accession>A0AAV3U0R1</accession>
<dbReference type="Gene3D" id="1.10.3210.10">
    <property type="entry name" value="Hypothetical protein af1432"/>
    <property type="match status" value="1"/>
</dbReference>
<dbReference type="Pfam" id="PF00072">
    <property type="entry name" value="Response_reg"/>
    <property type="match status" value="1"/>
</dbReference>
<comment type="caution">
    <text evidence="4">The sequence shown here is derived from an EMBL/GenBank/DDBJ whole genome shotgun (WGS) entry which is preliminary data.</text>
</comment>
<evidence type="ECO:0000259" key="2">
    <source>
        <dbReference type="PROSITE" id="PS50110"/>
    </source>
</evidence>
<organism evidence="4 5">
    <name type="scientific">Halioxenophilus aromaticivorans</name>
    <dbReference type="NCBI Taxonomy" id="1306992"/>
    <lineage>
        <taxon>Bacteria</taxon>
        <taxon>Pseudomonadati</taxon>
        <taxon>Pseudomonadota</taxon>
        <taxon>Gammaproteobacteria</taxon>
        <taxon>Alteromonadales</taxon>
        <taxon>Alteromonadaceae</taxon>
        <taxon>Halioxenophilus</taxon>
    </lineage>
</organism>